<dbReference type="InterPro" id="IPR043128">
    <property type="entry name" value="Rev_trsase/Diguanyl_cyclase"/>
</dbReference>
<feature type="domain" description="Reverse transcriptase" evidence="1">
    <location>
        <begin position="80"/>
        <end position="275"/>
    </location>
</feature>
<dbReference type="VEuPathDB" id="TriTrypDB:LpyrH10_37_0060"/>
<gene>
    <name evidence="2" type="ORF">ABB37_09901</name>
</gene>
<dbReference type="OrthoDB" id="276769at2759"/>
<organism evidence="2 3">
    <name type="scientific">Leptomonas pyrrhocoris</name>
    <name type="common">Firebug parasite</name>
    <dbReference type="NCBI Taxonomy" id="157538"/>
    <lineage>
        <taxon>Eukaryota</taxon>
        <taxon>Discoba</taxon>
        <taxon>Euglenozoa</taxon>
        <taxon>Kinetoplastea</taxon>
        <taxon>Metakinetoplastina</taxon>
        <taxon>Trypanosomatida</taxon>
        <taxon>Trypanosomatidae</taxon>
        <taxon>Leishmaniinae</taxon>
        <taxon>Leptomonas</taxon>
    </lineage>
</organism>
<dbReference type="InterPro" id="IPR000477">
    <property type="entry name" value="RT_dom"/>
</dbReference>
<sequence length="573" mass="66170">MPPPAEWPLHLKRTTLVDFEAVRRLNVVHDSTRELFEAAMKFLYASRFDFLRTSRTIKATKMSTEDEERAVRMGKFERCPTHYGRRLHDGVHGVNVFTVPEMKGRRRLITEPHLSSVIRKEELPQLRSPGRLERRQGLRYAKYMLQIDFEAFYDAIPLPEETRDKFVFHTSPEYYLRLKTLPTGARWSVAVGQSITNMIVDVATEATIYTCIDNIMIAAKAGEEYVFAAAVRAILRRIRQANLLTSPDRESLLHKSDDELLRLAQEEQTFLGERFMWNGRERLVSNSIKTVSKLTLALQAQRFTCRSFASLLSLEMYALHTTRMNPAMFFHLLRAYRGVYRLVDQGRPWDSELSYLDPRVNRTMRDLGAKLTENPWWEIAPAVHVGYEDERYDCISFTDASAEGWGAISRWKDGTAFKYQQRWMSELGAPEAEDEDELLARIDPFFFTSKHSAHAEPAAILRLLKLMYRRNPRPGQMWAVVTDHIAIVRAQRRQNGYGGMGRGYALNTLFQYTNALFHEKEIVVVFFYMAGETNPADDLSRHFGETYSAQTIESPADDFGVPKLQNGYSPLCE</sequence>
<dbReference type="GeneID" id="26910183"/>
<dbReference type="Pfam" id="PF00078">
    <property type="entry name" value="RVT_1"/>
    <property type="match status" value="1"/>
</dbReference>
<dbReference type="InterPro" id="IPR043502">
    <property type="entry name" value="DNA/RNA_pol_sf"/>
</dbReference>
<proteinExistence type="predicted"/>
<accession>A0A0N0DQI5</accession>
<dbReference type="SUPFAM" id="SSF56672">
    <property type="entry name" value="DNA/RNA polymerases"/>
    <property type="match status" value="1"/>
</dbReference>
<comment type="caution">
    <text evidence="2">The sequence shown here is derived from an EMBL/GenBank/DDBJ whole genome shotgun (WGS) entry which is preliminary data.</text>
</comment>
<reference evidence="2 3" key="1">
    <citation type="submission" date="2015-07" db="EMBL/GenBank/DDBJ databases">
        <title>High-quality genome of monoxenous trypanosomatid Leptomonas pyrrhocoris.</title>
        <authorList>
            <person name="Flegontov P."/>
            <person name="Butenko A."/>
            <person name="Firsov S."/>
            <person name="Vlcek C."/>
            <person name="Logacheva M.D."/>
            <person name="Field M."/>
            <person name="Filatov D."/>
            <person name="Flegontova O."/>
            <person name="Gerasimov E."/>
            <person name="Jackson A.P."/>
            <person name="Kelly S."/>
            <person name="Opperdoes F."/>
            <person name="O'Reilly A."/>
            <person name="Votypka J."/>
            <person name="Yurchenko V."/>
            <person name="Lukes J."/>
        </authorList>
    </citation>
    <scope>NUCLEOTIDE SEQUENCE [LARGE SCALE GENOMIC DNA]</scope>
    <source>
        <strain evidence="2">H10</strain>
    </source>
</reference>
<dbReference type="Proteomes" id="UP000037923">
    <property type="component" value="Unassembled WGS sequence"/>
</dbReference>
<evidence type="ECO:0000259" key="1">
    <source>
        <dbReference type="PROSITE" id="PS50878"/>
    </source>
</evidence>
<dbReference type="Gene3D" id="3.10.10.10">
    <property type="entry name" value="HIV Type 1 Reverse Transcriptase, subunit A, domain 1"/>
    <property type="match status" value="1"/>
</dbReference>
<dbReference type="RefSeq" id="XP_015651781.1">
    <property type="nucleotide sequence ID" value="XM_015809571.1"/>
</dbReference>
<keyword evidence="3" id="KW-1185">Reference proteome</keyword>
<evidence type="ECO:0000313" key="3">
    <source>
        <dbReference type="Proteomes" id="UP000037923"/>
    </source>
</evidence>
<dbReference type="AlphaFoldDB" id="A0A0N0DQI5"/>
<dbReference type="Gene3D" id="3.30.70.270">
    <property type="match status" value="1"/>
</dbReference>
<name>A0A0N0DQI5_LEPPY</name>
<dbReference type="PROSITE" id="PS50878">
    <property type="entry name" value="RT_POL"/>
    <property type="match status" value="1"/>
</dbReference>
<dbReference type="EMBL" id="LGTL01000037">
    <property type="protein sequence ID" value="KPA73342.1"/>
    <property type="molecule type" value="Genomic_DNA"/>
</dbReference>
<evidence type="ECO:0000313" key="2">
    <source>
        <dbReference type="EMBL" id="KPA73342.1"/>
    </source>
</evidence>
<protein>
    <submittedName>
        <fullName evidence="2">TATE DNA transposon</fullName>
    </submittedName>
</protein>